<dbReference type="InterPro" id="IPR027417">
    <property type="entry name" value="P-loop_NTPase"/>
</dbReference>
<evidence type="ECO:0000256" key="1">
    <source>
        <dbReference type="ARBA" id="ARBA00004496"/>
    </source>
</evidence>
<evidence type="ECO:0000256" key="7">
    <source>
        <dbReference type="ARBA" id="ARBA00022741"/>
    </source>
</evidence>
<dbReference type="NCBIfam" id="TIGR00150">
    <property type="entry name" value="T6A_YjeE"/>
    <property type="match status" value="1"/>
</dbReference>
<evidence type="ECO:0000256" key="4">
    <source>
        <dbReference type="ARBA" id="ARBA00022490"/>
    </source>
</evidence>
<name>A0A554XPL2_9BURK</name>
<reference evidence="11 12" key="1">
    <citation type="submission" date="2019-07" db="EMBL/GenBank/DDBJ databases">
        <title>Tepidimonas fonticaldi AT-A2 draft genome.</title>
        <authorList>
            <person name="Da Costa M.S."/>
            <person name="Froufe H.J.C."/>
            <person name="Egas C."/>
            <person name="Albuquerque L."/>
        </authorList>
    </citation>
    <scope>NUCLEOTIDE SEQUENCE [LARGE SCALE GENOMIC DNA]</scope>
    <source>
        <strain evidence="11 12">AT-A2</strain>
    </source>
</reference>
<dbReference type="Proteomes" id="UP000316388">
    <property type="component" value="Unassembled WGS sequence"/>
</dbReference>
<dbReference type="AlphaFoldDB" id="A0A554XPL2"/>
<evidence type="ECO:0000256" key="5">
    <source>
        <dbReference type="ARBA" id="ARBA00022694"/>
    </source>
</evidence>
<evidence type="ECO:0000313" key="12">
    <source>
        <dbReference type="Proteomes" id="UP000316388"/>
    </source>
</evidence>
<dbReference type="SUPFAM" id="SSF52540">
    <property type="entry name" value="P-loop containing nucleoside triphosphate hydrolases"/>
    <property type="match status" value="1"/>
</dbReference>
<gene>
    <name evidence="11" type="primary">tsaE</name>
    <name evidence="11" type="ORF">Tfont_00752</name>
</gene>
<comment type="similarity">
    <text evidence="2">Belongs to the TsaE family.</text>
</comment>
<keyword evidence="4" id="KW-0963">Cytoplasm</keyword>
<dbReference type="RefSeq" id="WP_260682245.1">
    <property type="nucleotide sequence ID" value="NZ_VJOO01000004.1"/>
</dbReference>
<dbReference type="InterPro" id="IPR003442">
    <property type="entry name" value="T6A_TsaE"/>
</dbReference>
<evidence type="ECO:0000313" key="11">
    <source>
        <dbReference type="EMBL" id="TSE37754.1"/>
    </source>
</evidence>
<evidence type="ECO:0000256" key="8">
    <source>
        <dbReference type="ARBA" id="ARBA00022840"/>
    </source>
</evidence>
<evidence type="ECO:0000256" key="3">
    <source>
        <dbReference type="ARBA" id="ARBA00019010"/>
    </source>
</evidence>
<accession>A0A554XPL2</accession>
<organism evidence="11 12">
    <name type="scientific">Tepidimonas fonticaldi</name>
    <dbReference type="NCBI Taxonomy" id="1101373"/>
    <lineage>
        <taxon>Bacteria</taxon>
        <taxon>Pseudomonadati</taxon>
        <taxon>Pseudomonadota</taxon>
        <taxon>Betaproteobacteria</taxon>
        <taxon>Burkholderiales</taxon>
        <taxon>Tepidimonas</taxon>
    </lineage>
</organism>
<evidence type="ECO:0000256" key="6">
    <source>
        <dbReference type="ARBA" id="ARBA00022723"/>
    </source>
</evidence>
<sequence>MSAWVATSEDDTARLAQRLAAAMRADPSLADALLTLRGDLGAGKTTFVRHLLRALGVTGRIKSPTYALVEPYDLPAPAGGPTMPPAWHADLYRFDDPREWEDAGLRELFASPGLKLVEWPEKAGSLLPMPDLDLLFHHDGDDTRRIVPTAHTPRGLALLAALS</sequence>
<evidence type="ECO:0000256" key="2">
    <source>
        <dbReference type="ARBA" id="ARBA00007599"/>
    </source>
</evidence>
<keyword evidence="5" id="KW-0819">tRNA processing</keyword>
<comment type="subcellular location">
    <subcellularLocation>
        <location evidence="1">Cytoplasm</location>
    </subcellularLocation>
</comment>
<dbReference type="GO" id="GO:0005737">
    <property type="term" value="C:cytoplasm"/>
    <property type="evidence" value="ECO:0007669"/>
    <property type="project" value="UniProtKB-SubCell"/>
</dbReference>
<keyword evidence="8" id="KW-0067">ATP-binding</keyword>
<dbReference type="Pfam" id="PF02367">
    <property type="entry name" value="TsaE"/>
    <property type="match status" value="1"/>
</dbReference>
<dbReference type="GO" id="GO:0002949">
    <property type="term" value="P:tRNA threonylcarbamoyladenosine modification"/>
    <property type="evidence" value="ECO:0007669"/>
    <property type="project" value="InterPro"/>
</dbReference>
<evidence type="ECO:0000256" key="9">
    <source>
        <dbReference type="ARBA" id="ARBA00022842"/>
    </source>
</evidence>
<dbReference type="PANTHER" id="PTHR33540:SF2">
    <property type="entry name" value="TRNA THREONYLCARBAMOYLADENOSINE BIOSYNTHESIS PROTEIN TSAE"/>
    <property type="match status" value="1"/>
</dbReference>
<keyword evidence="6" id="KW-0479">Metal-binding</keyword>
<evidence type="ECO:0000256" key="10">
    <source>
        <dbReference type="ARBA" id="ARBA00032441"/>
    </source>
</evidence>
<keyword evidence="9" id="KW-0460">Magnesium</keyword>
<dbReference type="EMBL" id="VJOO01000004">
    <property type="protein sequence ID" value="TSE37754.1"/>
    <property type="molecule type" value="Genomic_DNA"/>
</dbReference>
<dbReference type="GO" id="GO:0005524">
    <property type="term" value="F:ATP binding"/>
    <property type="evidence" value="ECO:0007669"/>
    <property type="project" value="UniProtKB-KW"/>
</dbReference>
<protein>
    <recommendedName>
        <fullName evidence="3">tRNA threonylcarbamoyladenosine biosynthesis protein TsaE</fullName>
    </recommendedName>
    <alternativeName>
        <fullName evidence="10">t(6)A37 threonylcarbamoyladenosine biosynthesis protein TsaE</fullName>
    </alternativeName>
</protein>
<comment type="caution">
    <text evidence="11">The sequence shown here is derived from an EMBL/GenBank/DDBJ whole genome shotgun (WGS) entry which is preliminary data.</text>
</comment>
<keyword evidence="7" id="KW-0547">Nucleotide-binding</keyword>
<dbReference type="GO" id="GO:0046872">
    <property type="term" value="F:metal ion binding"/>
    <property type="evidence" value="ECO:0007669"/>
    <property type="project" value="UniProtKB-KW"/>
</dbReference>
<dbReference type="Gene3D" id="3.40.50.300">
    <property type="entry name" value="P-loop containing nucleotide triphosphate hydrolases"/>
    <property type="match status" value="1"/>
</dbReference>
<dbReference type="PANTHER" id="PTHR33540">
    <property type="entry name" value="TRNA THREONYLCARBAMOYLADENOSINE BIOSYNTHESIS PROTEIN TSAE"/>
    <property type="match status" value="1"/>
</dbReference>
<proteinExistence type="inferred from homology"/>